<feature type="non-terminal residue" evidence="2">
    <location>
        <position position="62"/>
    </location>
</feature>
<proteinExistence type="predicted"/>
<dbReference type="EMBL" id="JABXXP010000744">
    <property type="protein sequence ID" value="NVN13125.1"/>
    <property type="molecule type" value="Genomic_DNA"/>
</dbReference>
<evidence type="ECO:0000313" key="3">
    <source>
        <dbReference type="Proteomes" id="UP000534870"/>
    </source>
</evidence>
<evidence type="ECO:0000313" key="2">
    <source>
        <dbReference type="EMBL" id="NVN13125.1"/>
    </source>
</evidence>
<sequence length="62" mass="6158">MMRISMLRRRIAATLLAGSMLAGGELSARAAPVLQNDALTFGPAGSVAGSTLAPLAPAVGAH</sequence>
<reference evidence="2 3" key="1">
    <citation type="submission" date="2020-06" db="EMBL/GenBank/DDBJ databases">
        <title>Description of novel acetic acid bacteria.</title>
        <authorList>
            <person name="Sombolestani A."/>
        </authorList>
    </citation>
    <scope>NUCLEOTIDE SEQUENCE [LARGE SCALE GENOMIC DNA]</scope>
    <source>
        <strain evidence="2 3">LMG 31431</strain>
    </source>
</reference>
<dbReference type="Proteomes" id="UP000534870">
    <property type="component" value="Unassembled WGS sequence"/>
</dbReference>
<name>A0A7Y7J0G0_9PROT</name>
<accession>A0A7Y7J0G0</accession>
<evidence type="ECO:0000256" key="1">
    <source>
        <dbReference type="SAM" id="SignalP"/>
    </source>
</evidence>
<comment type="caution">
    <text evidence="2">The sequence shown here is derived from an EMBL/GenBank/DDBJ whole genome shotgun (WGS) entry which is preliminary data.</text>
</comment>
<dbReference type="AlphaFoldDB" id="A0A7Y7J0G0"/>
<protein>
    <submittedName>
        <fullName evidence="2">Uncharacterized protein</fullName>
    </submittedName>
</protein>
<feature type="signal peptide" evidence="1">
    <location>
        <begin position="1"/>
        <end position="30"/>
    </location>
</feature>
<keyword evidence="1" id="KW-0732">Signal</keyword>
<gene>
    <name evidence="2" type="ORF">HUK84_18640</name>
</gene>
<feature type="chain" id="PRO_5031232440" evidence="1">
    <location>
        <begin position="31"/>
        <end position="62"/>
    </location>
</feature>
<dbReference type="RefSeq" id="WP_176641557.1">
    <property type="nucleotide sequence ID" value="NZ_JABXXP010000744.1"/>
</dbReference>
<organism evidence="2 3">
    <name type="scientific">Nguyenibacter vanlangensis</name>
    <dbReference type="NCBI Taxonomy" id="1216886"/>
    <lineage>
        <taxon>Bacteria</taxon>
        <taxon>Pseudomonadati</taxon>
        <taxon>Pseudomonadota</taxon>
        <taxon>Alphaproteobacteria</taxon>
        <taxon>Acetobacterales</taxon>
        <taxon>Acetobacteraceae</taxon>
        <taxon>Nguyenibacter</taxon>
    </lineage>
</organism>